<reference evidence="2 3" key="1">
    <citation type="submission" date="2019-02" db="EMBL/GenBank/DDBJ databases">
        <title>Deep-cultivation of Planctomycetes and their phenomic and genomic characterization uncovers novel biology.</title>
        <authorList>
            <person name="Wiegand S."/>
            <person name="Jogler M."/>
            <person name="Boedeker C."/>
            <person name="Pinto D."/>
            <person name="Vollmers J."/>
            <person name="Rivas-Marin E."/>
            <person name="Kohn T."/>
            <person name="Peeters S.H."/>
            <person name="Heuer A."/>
            <person name="Rast P."/>
            <person name="Oberbeckmann S."/>
            <person name="Bunk B."/>
            <person name="Jeske O."/>
            <person name="Meyerdierks A."/>
            <person name="Storesund J.E."/>
            <person name="Kallscheuer N."/>
            <person name="Luecker S."/>
            <person name="Lage O.M."/>
            <person name="Pohl T."/>
            <person name="Merkel B.J."/>
            <person name="Hornburger P."/>
            <person name="Mueller R.-W."/>
            <person name="Bruemmer F."/>
            <person name="Labrenz M."/>
            <person name="Spormann A.M."/>
            <person name="Op den Camp H."/>
            <person name="Overmann J."/>
            <person name="Amann R."/>
            <person name="Jetten M.S.M."/>
            <person name="Mascher T."/>
            <person name="Medema M.H."/>
            <person name="Devos D.P."/>
            <person name="Kaster A.-K."/>
            <person name="Ovreas L."/>
            <person name="Rohde M."/>
            <person name="Galperin M.Y."/>
            <person name="Jogler C."/>
        </authorList>
    </citation>
    <scope>NUCLEOTIDE SEQUENCE [LARGE SCALE GENOMIC DNA]</scope>
    <source>
        <strain evidence="2 3">ETA_A1</strain>
    </source>
</reference>
<evidence type="ECO:0000256" key="1">
    <source>
        <dbReference type="SAM" id="Phobius"/>
    </source>
</evidence>
<dbReference type="InterPro" id="IPR006058">
    <property type="entry name" value="2Fe2S_fd_BS"/>
</dbReference>
<dbReference type="KEGG" id="uli:ETAA1_25330"/>
<dbReference type="EMBL" id="CP036273">
    <property type="protein sequence ID" value="QDU20578.1"/>
    <property type="molecule type" value="Genomic_DNA"/>
</dbReference>
<keyword evidence="1" id="KW-0472">Membrane</keyword>
<sequence>MNCFAHQAAPAVGICRACGKGVCAACAADTGAGLACPGACEDRVLLLGRMVDSNARVMRTADRQVWSSGMLGVVMGVLFLALAVWTYKEVHVMLTALTGGMGLIFLGHGFFRLTAERFPRSGG</sequence>
<feature type="transmembrane region" description="Helical" evidence="1">
    <location>
        <begin position="91"/>
        <end position="111"/>
    </location>
</feature>
<dbReference type="RefSeq" id="WP_145238382.1">
    <property type="nucleotide sequence ID" value="NZ_CP036273.1"/>
</dbReference>
<keyword evidence="1" id="KW-1133">Transmembrane helix</keyword>
<evidence type="ECO:0000313" key="3">
    <source>
        <dbReference type="Proteomes" id="UP000319576"/>
    </source>
</evidence>
<protein>
    <recommendedName>
        <fullName evidence="4">B box-type domain-containing protein</fullName>
    </recommendedName>
</protein>
<evidence type="ECO:0000313" key="2">
    <source>
        <dbReference type="EMBL" id="QDU20578.1"/>
    </source>
</evidence>
<proteinExistence type="predicted"/>
<keyword evidence="3" id="KW-1185">Reference proteome</keyword>
<organism evidence="2 3">
    <name type="scientific">Urbifossiella limnaea</name>
    <dbReference type="NCBI Taxonomy" id="2528023"/>
    <lineage>
        <taxon>Bacteria</taxon>
        <taxon>Pseudomonadati</taxon>
        <taxon>Planctomycetota</taxon>
        <taxon>Planctomycetia</taxon>
        <taxon>Gemmatales</taxon>
        <taxon>Gemmataceae</taxon>
        <taxon>Urbifossiella</taxon>
    </lineage>
</organism>
<gene>
    <name evidence="2" type="ORF">ETAA1_25330</name>
</gene>
<feature type="transmembrane region" description="Helical" evidence="1">
    <location>
        <begin position="65"/>
        <end position="85"/>
    </location>
</feature>
<dbReference type="PROSITE" id="PS00197">
    <property type="entry name" value="2FE2S_FER_1"/>
    <property type="match status" value="1"/>
</dbReference>
<keyword evidence="1" id="KW-0812">Transmembrane</keyword>
<name>A0A517XSW4_9BACT</name>
<accession>A0A517XSW4</accession>
<evidence type="ECO:0008006" key="4">
    <source>
        <dbReference type="Google" id="ProtNLM"/>
    </source>
</evidence>
<dbReference type="AlphaFoldDB" id="A0A517XSW4"/>
<dbReference type="GO" id="GO:0051537">
    <property type="term" value="F:2 iron, 2 sulfur cluster binding"/>
    <property type="evidence" value="ECO:0007669"/>
    <property type="project" value="InterPro"/>
</dbReference>
<dbReference type="Proteomes" id="UP000319576">
    <property type="component" value="Chromosome"/>
</dbReference>